<evidence type="ECO:0000313" key="2">
    <source>
        <dbReference type="EMBL" id="WXB89928.1"/>
    </source>
</evidence>
<gene>
    <name evidence="2" type="ORF">WCV66_06865</name>
</gene>
<dbReference type="PANTHER" id="PTHR33886">
    <property type="entry name" value="UNSATURATED RHAMNOGALACTURONAN HYDROLASE (EUROFUNG)"/>
    <property type="match status" value="1"/>
</dbReference>
<evidence type="ECO:0000313" key="3">
    <source>
        <dbReference type="Proteomes" id="UP001368328"/>
    </source>
</evidence>
<keyword evidence="1 2" id="KW-0378">Hydrolase</keyword>
<dbReference type="InterPro" id="IPR012341">
    <property type="entry name" value="6hp_glycosidase-like_sf"/>
</dbReference>
<sequence>MDYELVGKLKTQYMNGCGKWYSSRWHYIEGCILKAYLDSYQYTGNEDDYLFVKNFIDKLFNENGEIDAIKIQYYNIDQIRMTSILFTLFKKEGDLKYKRILDLIYNQLETYPRTDSGSFWHKTNYENQVWLDGLYMGQPFYVQYIKEFQEEKDYSDTLQQFRNVRKFLFDEKTQLYVHAYDESREMFWCDKKTGRSPHVWGRAVGWYVMALVDIIEILEGEEGFSEELKSLLEETVDGMLQYQHENGMWYQVVDYIGEEGNYLETSGTSMLSYAILKGVRLGYLPKTYKNNGVAAFEGTVKKYIREENGEVLLGGICRSAGLGTNPDTGIVRDGSYEYYVYREKVVENNGHGVAPLLMAYNEMLMLK</sequence>
<reference evidence="2 3" key="1">
    <citation type="submission" date="2024-02" db="EMBL/GenBank/DDBJ databases">
        <title>Seven novel Bacillus-like species.</title>
        <authorList>
            <person name="Liu G."/>
        </authorList>
    </citation>
    <scope>NUCLEOTIDE SEQUENCE [LARGE SCALE GENOMIC DNA]</scope>
    <source>
        <strain evidence="2 3">FJAT-53654</strain>
    </source>
</reference>
<proteinExistence type="predicted"/>
<protein>
    <submittedName>
        <fullName evidence="2">Glycoside hydrolase family 88 protein</fullName>
    </submittedName>
</protein>
<name>A0ABZ2MX39_9BACI</name>
<dbReference type="InterPro" id="IPR010905">
    <property type="entry name" value="Glyco_hydro_88"/>
</dbReference>
<evidence type="ECO:0000256" key="1">
    <source>
        <dbReference type="ARBA" id="ARBA00022801"/>
    </source>
</evidence>
<dbReference type="Proteomes" id="UP001368328">
    <property type="component" value="Chromosome"/>
</dbReference>
<dbReference type="GO" id="GO:0016787">
    <property type="term" value="F:hydrolase activity"/>
    <property type="evidence" value="ECO:0007669"/>
    <property type="project" value="UniProtKB-KW"/>
</dbReference>
<dbReference type="SUPFAM" id="SSF48208">
    <property type="entry name" value="Six-hairpin glycosidases"/>
    <property type="match status" value="1"/>
</dbReference>
<dbReference type="RefSeq" id="WP_338788397.1">
    <property type="nucleotide sequence ID" value="NZ_CP147403.1"/>
</dbReference>
<accession>A0ABZ2MX39</accession>
<dbReference type="InterPro" id="IPR008928">
    <property type="entry name" value="6-hairpin_glycosidase_sf"/>
</dbReference>
<dbReference type="InterPro" id="IPR052043">
    <property type="entry name" value="PolySaccharide_Degr_Enz"/>
</dbReference>
<keyword evidence="3" id="KW-1185">Reference proteome</keyword>
<dbReference type="Pfam" id="PF07470">
    <property type="entry name" value="Glyco_hydro_88"/>
    <property type="match status" value="1"/>
</dbReference>
<dbReference type="EMBL" id="CP147403">
    <property type="protein sequence ID" value="WXB89928.1"/>
    <property type="molecule type" value="Genomic_DNA"/>
</dbReference>
<organism evidence="2 3">
    <name type="scientific">Metabacillus rhizosphaerae</name>
    <dbReference type="NCBI Taxonomy" id="3117747"/>
    <lineage>
        <taxon>Bacteria</taxon>
        <taxon>Bacillati</taxon>
        <taxon>Bacillota</taxon>
        <taxon>Bacilli</taxon>
        <taxon>Bacillales</taxon>
        <taxon>Bacillaceae</taxon>
        <taxon>Metabacillus</taxon>
    </lineage>
</organism>
<dbReference type="Gene3D" id="1.50.10.10">
    <property type="match status" value="1"/>
</dbReference>
<dbReference type="PANTHER" id="PTHR33886:SF8">
    <property type="entry name" value="UNSATURATED RHAMNOGALACTURONAN HYDROLASE (EUROFUNG)"/>
    <property type="match status" value="1"/>
</dbReference>